<protein>
    <submittedName>
        <fullName evidence="3">Putative spermidine/putrescine transport system substrate-binding protein</fullName>
    </submittedName>
</protein>
<dbReference type="SUPFAM" id="SSF53850">
    <property type="entry name" value="Periplasmic binding protein-like II"/>
    <property type="match status" value="1"/>
</dbReference>
<dbReference type="Pfam" id="PF13343">
    <property type="entry name" value="SBP_bac_6"/>
    <property type="match status" value="1"/>
</dbReference>
<name>A0A1G8F3M2_9MICO</name>
<dbReference type="OrthoDB" id="366726at2"/>
<dbReference type="GO" id="GO:0015888">
    <property type="term" value="P:thiamine transport"/>
    <property type="evidence" value="ECO:0007669"/>
    <property type="project" value="TreeGrafter"/>
</dbReference>
<dbReference type="Gene3D" id="3.40.190.10">
    <property type="entry name" value="Periplasmic binding protein-like II"/>
    <property type="match status" value="2"/>
</dbReference>
<accession>A0A1G8F3M2</accession>
<evidence type="ECO:0000313" key="3">
    <source>
        <dbReference type="EMBL" id="SDH76723.1"/>
    </source>
</evidence>
<dbReference type="PANTHER" id="PTHR30006:SF2">
    <property type="entry name" value="ABC TRANSPORTER SUBSTRATE-BINDING PROTEIN"/>
    <property type="match status" value="1"/>
</dbReference>
<dbReference type="GO" id="GO:0030288">
    <property type="term" value="C:outer membrane-bounded periplasmic space"/>
    <property type="evidence" value="ECO:0007669"/>
    <property type="project" value="TreeGrafter"/>
</dbReference>
<dbReference type="STRING" id="399736.SAMN04489720_2316"/>
<keyword evidence="4" id="KW-1185">Reference proteome</keyword>
<dbReference type="GO" id="GO:0030976">
    <property type="term" value="F:thiamine pyrophosphate binding"/>
    <property type="evidence" value="ECO:0007669"/>
    <property type="project" value="TreeGrafter"/>
</dbReference>
<evidence type="ECO:0000256" key="2">
    <source>
        <dbReference type="SAM" id="SignalP"/>
    </source>
</evidence>
<evidence type="ECO:0000313" key="4">
    <source>
        <dbReference type="Proteomes" id="UP000198822"/>
    </source>
</evidence>
<evidence type="ECO:0000256" key="1">
    <source>
        <dbReference type="ARBA" id="ARBA00022729"/>
    </source>
</evidence>
<dbReference type="EMBL" id="LT629695">
    <property type="protein sequence ID" value="SDH76723.1"/>
    <property type="molecule type" value="Genomic_DNA"/>
</dbReference>
<feature type="signal peptide" evidence="2">
    <location>
        <begin position="1"/>
        <end position="28"/>
    </location>
</feature>
<dbReference type="PANTHER" id="PTHR30006">
    <property type="entry name" value="THIAMINE-BINDING PERIPLASMIC PROTEIN-RELATED"/>
    <property type="match status" value="1"/>
</dbReference>
<feature type="chain" id="PRO_5009243433" evidence="2">
    <location>
        <begin position="29"/>
        <end position="375"/>
    </location>
</feature>
<proteinExistence type="predicted"/>
<dbReference type="AlphaFoldDB" id="A0A1G8F3M2"/>
<keyword evidence="1 2" id="KW-0732">Signal</keyword>
<dbReference type="PROSITE" id="PS51257">
    <property type="entry name" value="PROKAR_LIPOPROTEIN"/>
    <property type="match status" value="1"/>
</dbReference>
<sequence length="375" mass="39299">MRLKHLAAPAAFTIAALALAGCSSSADADAEVPDVDASTTTSAEDFGGMEGLIAAAEAEGTLNVIALPEDWANYGAVMDLFEETYDIEIVSANPEASSAEEITAAQDLAGQDTAPDVFDLGPAVALANEDMFAPYQVETWDSIADENKHPEGLWVNDYTGIMAVAYDADAVPAPESWEDLLGDEYRGSVALNGDPTQAGAALAGVELAAIQSGGSADDMQPGIDFFAELAAAGNFLPLNATNATVASGETPVVINWSYIEAANQVALEGQRDWQIWIPEGQALGSYYNQAINADAPHPAAARLWQEFLFSDEAQNIWLEAGAFPVRLQSMIDDGTVDQDALDAVGTPPADLVQLTAEQAEAASALVAEQWATAIQ</sequence>
<dbReference type="Proteomes" id="UP000198822">
    <property type="component" value="Chromosome I"/>
</dbReference>
<reference evidence="4" key="1">
    <citation type="submission" date="2016-10" db="EMBL/GenBank/DDBJ databases">
        <authorList>
            <person name="Varghese N."/>
            <person name="Submissions S."/>
        </authorList>
    </citation>
    <scope>NUCLEOTIDE SEQUENCE [LARGE SCALE GENOMIC DNA]</scope>
    <source>
        <strain evidence="4">DSM 22002</strain>
    </source>
</reference>
<gene>
    <name evidence="3" type="ORF">SAMN04489720_2316</name>
</gene>
<dbReference type="GO" id="GO:0030975">
    <property type="term" value="F:thiamine binding"/>
    <property type="evidence" value="ECO:0007669"/>
    <property type="project" value="TreeGrafter"/>
</dbReference>
<organism evidence="3 4">
    <name type="scientific">Agrococcus jejuensis</name>
    <dbReference type="NCBI Taxonomy" id="399736"/>
    <lineage>
        <taxon>Bacteria</taxon>
        <taxon>Bacillati</taxon>
        <taxon>Actinomycetota</taxon>
        <taxon>Actinomycetes</taxon>
        <taxon>Micrococcales</taxon>
        <taxon>Microbacteriaceae</taxon>
        <taxon>Agrococcus</taxon>
    </lineage>
</organism>
<dbReference type="RefSeq" id="WP_092505163.1">
    <property type="nucleotide sequence ID" value="NZ_LT629695.1"/>
</dbReference>